<proteinExistence type="predicted"/>
<dbReference type="InterPro" id="IPR006058">
    <property type="entry name" value="2Fe2S_fd_BS"/>
</dbReference>
<keyword evidence="6" id="KW-1185">Reference proteome</keyword>
<dbReference type="SUPFAM" id="SSF52343">
    <property type="entry name" value="Ferredoxin reductase-like, C-terminal NADP-linked domain"/>
    <property type="match status" value="1"/>
</dbReference>
<keyword evidence="1" id="KW-0479">Metal-binding</keyword>
<protein>
    <submittedName>
        <fullName evidence="5">Methane monooxygenase</fullName>
    </submittedName>
</protein>
<dbReference type="EMBL" id="QYUR01000002">
    <property type="protein sequence ID" value="RJG13618.1"/>
    <property type="molecule type" value="Genomic_DNA"/>
</dbReference>
<comment type="cofactor">
    <cofactor evidence="2">
        <name>[2Fe-2S] cluster</name>
        <dbReference type="ChEBI" id="CHEBI:190135"/>
    </cofactor>
</comment>
<keyword evidence="5" id="KW-0503">Monooxygenase</keyword>
<dbReference type="PANTHER" id="PTHR47354:SF5">
    <property type="entry name" value="PROTEIN RFBI"/>
    <property type="match status" value="1"/>
</dbReference>
<keyword evidence="1" id="KW-0408">Iron</keyword>
<dbReference type="GO" id="GO:0051537">
    <property type="term" value="F:2 iron, 2 sulfur cluster binding"/>
    <property type="evidence" value="ECO:0007669"/>
    <property type="project" value="InterPro"/>
</dbReference>
<dbReference type="Pfam" id="PF00111">
    <property type="entry name" value="Fer2"/>
    <property type="match status" value="1"/>
</dbReference>
<dbReference type="PROSITE" id="PS51384">
    <property type="entry name" value="FAD_FR"/>
    <property type="match status" value="1"/>
</dbReference>
<dbReference type="SUPFAM" id="SSF63380">
    <property type="entry name" value="Riboflavin synthase domain-like"/>
    <property type="match status" value="1"/>
</dbReference>
<reference evidence="5 6" key="1">
    <citation type="submission" date="2018-09" db="EMBL/GenBank/DDBJ databases">
        <authorList>
            <person name="Zhu H."/>
        </authorList>
    </citation>
    <scope>NUCLEOTIDE SEQUENCE [LARGE SCALE GENOMIC DNA]</scope>
    <source>
        <strain evidence="5 6">K1S02-6</strain>
    </source>
</reference>
<dbReference type="Proteomes" id="UP000284021">
    <property type="component" value="Unassembled WGS sequence"/>
</dbReference>
<keyword evidence="1" id="KW-0411">Iron-sulfur</keyword>
<dbReference type="SUPFAM" id="SSF54292">
    <property type="entry name" value="2Fe-2S ferredoxin-like"/>
    <property type="match status" value="1"/>
</dbReference>
<dbReference type="GO" id="GO:0004497">
    <property type="term" value="F:monooxygenase activity"/>
    <property type="evidence" value="ECO:0007669"/>
    <property type="project" value="UniProtKB-KW"/>
</dbReference>
<dbReference type="InterPro" id="IPR012675">
    <property type="entry name" value="Beta-grasp_dom_sf"/>
</dbReference>
<dbReference type="PANTHER" id="PTHR47354">
    <property type="entry name" value="NADH OXIDOREDUCTASE HCR"/>
    <property type="match status" value="1"/>
</dbReference>
<dbReference type="Pfam" id="PF00175">
    <property type="entry name" value="NAD_binding_1"/>
    <property type="match status" value="1"/>
</dbReference>
<dbReference type="InterPro" id="IPR039261">
    <property type="entry name" value="FNR_nucleotide-bd"/>
</dbReference>
<dbReference type="InterPro" id="IPR008333">
    <property type="entry name" value="Cbr1-like_FAD-bd_dom"/>
</dbReference>
<dbReference type="RefSeq" id="WP_119954172.1">
    <property type="nucleotide sequence ID" value="NZ_QYUR01000002.1"/>
</dbReference>
<evidence type="ECO:0000256" key="2">
    <source>
        <dbReference type="ARBA" id="ARBA00034078"/>
    </source>
</evidence>
<feature type="domain" description="2Fe-2S ferredoxin-type" evidence="3">
    <location>
        <begin position="6"/>
        <end position="99"/>
    </location>
</feature>
<dbReference type="PROSITE" id="PS51085">
    <property type="entry name" value="2FE2S_FER_2"/>
    <property type="match status" value="1"/>
</dbReference>
<comment type="caution">
    <text evidence="5">The sequence shown here is derived from an EMBL/GenBank/DDBJ whole genome shotgun (WGS) entry which is preliminary data.</text>
</comment>
<dbReference type="PRINTS" id="PR00371">
    <property type="entry name" value="FPNCR"/>
</dbReference>
<dbReference type="Pfam" id="PF00970">
    <property type="entry name" value="FAD_binding_6"/>
    <property type="match status" value="1"/>
</dbReference>
<dbReference type="InterPro" id="IPR050415">
    <property type="entry name" value="MRET"/>
</dbReference>
<dbReference type="CDD" id="cd06209">
    <property type="entry name" value="BenDO_FAD_NAD"/>
    <property type="match status" value="1"/>
</dbReference>
<dbReference type="CDD" id="cd00207">
    <property type="entry name" value="fer2"/>
    <property type="match status" value="1"/>
</dbReference>
<dbReference type="InterPro" id="IPR001709">
    <property type="entry name" value="Flavoprot_Pyr_Nucl_cyt_Rdtase"/>
</dbReference>
<sequence length="342" mass="36594">MKEQIHQVTLNFADGVSRSFSVAAKNSILDAALAAEVPLLYQCQSGSCSSCIAHLSEGDAVTRPGASSTLLASEYAAGQRLLCLCQAQSDCTFELDYGSEVGSSAAREAHAFVDSIERIASNVMRLTLELAEGDWLEFRPGQFMQIEVPGYGAVRSYSPSSTAVVLPKLEFLVRLLPGGAMSGYLEEKANSEDVLTLSGPYGAFFLREEKRRAPHIFVAGGTGLAPILSMIDALHQGSGRKPPMLLSFGCAIPDALFCLDDIELRQQWLPTLEARICVDREPGPGLHHGSPVSALRAEDVTSPETVAYLCGPQPMIDAATARLIELGVDPANIFAEQFVASN</sequence>
<evidence type="ECO:0000259" key="4">
    <source>
        <dbReference type="PROSITE" id="PS51384"/>
    </source>
</evidence>
<dbReference type="Gene3D" id="3.40.50.80">
    <property type="entry name" value="Nucleotide-binding domain of ferredoxin-NADP reductase (FNR) module"/>
    <property type="match status" value="1"/>
</dbReference>
<dbReference type="AlphaFoldDB" id="A0A418XMB4"/>
<evidence type="ECO:0000259" key="3">
    <source>
        <dbReference type="PROSITE" id="PS51085"/>
    </source>
</evidence>
<dbReference type="Gene3D" id="2.40.30.10">
    <property type="entry name" value="Translation factors"/>
    <property type="match status" value="1"/>
</dbReference>
<evidence type="ECO:0000313" key="6">
    <source>
        <dbReference type="Proteomes" id="UP000284021"/>
    </source>
</evidence>
<dbReference type="InterPro" id="IPR047683">
    <property type="entry name" value="BenC-like_FAD_NAD-bd"/>
</dbReference>
<dbReference type="InterPro" id="IPR001041">
    <property type="entry name" value="2Fe-2S_ferredoxin-type"/>
</dbReference>
<evidence type="ECO:0000256" key="1">
    <source>
        <dbReference type="ARBA" id="ARBA00023014"/>
    </source>
</evidence>
<dbReference type="InterPro" id="IPR036010">
    <property type="entry name" value="2Fe-2S_ferredoxin-like_sf"/>
</dbReference>
<dbReference type="Gene3D" id="3.10.20.30">
    <property type="match status" value="1"/>
</dbReference>
<name>A0A418XMB4_9PSED</name>
<dbReference type="InterPro" id="IPR017938">
    <property type="entry name" value="Riboflavin_synthase-like_b-brl"/>
</dbReference>
<dbReference type="InterPro" id="IPR017927">
    <property type="entry name" value="FAD-bd_FR_type"/>
</dbReference>
<organism evidence="5 6">
    <name type="scientific">Pseudomonas cavernicola</name>
    <dbReference type="NCBI Taxonomy" id="2320866"/>
    <lineage>
        <taxon>Bacteria</taxon>
        <taxon>Pseudomonadati</taxon>
        <taxon>Pseudomonadota</taxon>
        <taxon>Gammaproteobacteria</taxon>
        <taxon>Pseudomonadales</taxon>
        <taxon>Pseudomonadaceae</taxon>
        <taxon>Pseudomonas</taxon>
    </lineage>
</organism>
<gene>
    <name evidence="5" type="ORF">D3879_10415</name>
</gene>
<dbReference type="InterPro" id="IPR001433">
    <property type="entry name" value="OxRdtase_FAD/NAD-bd"/>
</dbReference>
<keyword evidence="5" id="KW-0560">Oxidoreductase</keyword>
<dbReference type="OrthoDB" id="9806195at2"/>
<dbReference type="PRINTS" id="PR00410">
    <property type="entry name" value="PHEHYDRXLASE"/>
</dbReference>
<evidence type="ECO:0000313" key="5">
    <source>
        <dbReference type="EMBL" id="RJG13618.1"/>
    </source>
</evidence>
<accession>A0A418XMB4</accession>
<feature type="domain" description="FAD-binding FR-type" evidence="4">
    <location>
        <begin position="106"/>
        <end position="207"/>
    </location>
</feature>
<dbReference type="PROSITE" id="PS00197">
    <property type="entry name" value="2FE2S_FER_1"/>
    <property type="match status" value="1"/>
</dbReference>